<dbReference type="InterPro" id="IPR020846">
    <property type="entry name" value="MFS_dom"/>
</dbReference>
<proteinExistence type="predicted"/>
<evidence type="ECO:0000256" key="1">
    <source>
        <dbReference type="ARBA" id="ARBA00004651"/>
    </source>
</evidence>
<dbReference type="PANTHER" id="PTHR23514">
    <property type="entry name" value="BYPASS OF STOP CODON PROTEIN 6"/>
    <property type="match status" value="1"/>
</dbReference>
<dbReference type="Gene3D" id="1.20.1250.20">
    <property type="entry name" value="MFS general substrate transporter like domains"/>
    <property type="match status" value="2"/>
</dbReference>
<dbReference type="Pfam" id="PF07690">
    <property type="entry name" value="MFS_1"/>
    <property type="match status" value="1"/>
</dbReference>
<feature type="transmembrane region" description="Helical" evidence="5">
    <location>
        <begin position="354"/>
        <end position="375"/>
    </location>
</feature>
<sequence>MATFDGTAVGETGQASTQADAPQVARARRATAVAFVGSGAAFAGWVSRIPQVRSELGLSAADLGLVLLALAVGSLLALPAAAVLIRRSSTRSVVAGMAVLTAAALVAIGVGYHAGVALVVVGLFVFGFGLAAWGVAMNVHAAAVEQRAGRAVMPRFHAGYSIGTVGSALLGAGLIAIGVPVTVHLLTLAALIGICVPAGARMFLPADPGHNNTATRSGAGDGPHRRIDRRSLMIGLVVLAFAFAEGAGNDWIAVALVDDHHISAALASLGYAVFLAAMTLGRWTGPILLDRYGRVSTIRALAVLALAGLVLFVVSPWPALAFVGVLLWGLGACLGYPVGLSAAADDPTTAAQRVSVVSGIGQLAFLAGPPLIGLLGSLGTIQHALAVVPLLIGLAILAVGALAPTEVHRTRHDKTLAST</sequence>
<reference evidence="7" key="2">
    <citation type="submission" date="2020-09" db="EMBL/GenBank/DDBJ databases">
        <authorList>
            <person name="Sun Q."/>
            <person name="Zhou Y."/>
        </authorList>
    </citation>
    <scope>NUCLEOTIDE SEQUENCE</scope>
    <source>
        <strain evidence="7">CGMCC 4.7308</strain>
    </source>
</reference>
<dbReference type="EMBL" id="BMNA01000024">
    <property type="protein sequence ID" value="GGM19306.1"/>
    <property type="molecule type" value="Genomic_DNA"/>
</dbReference>
<accession>A0A917TD90</accession>
<dbReference type="GO" id="GO:0005886">
    <property type="term" value="C:plasma membrane"/>
    <property type="evidence" value="ECO:0007669"/>
    <property type="project" value="UniProtKB-SubCell"/>
</dbReference>
<evidence type="ECO:0000313" key="8">
    <source>
        <dbReference type="Proteomes" id="UP000655208"/>
    </source>
</evidence>
<protein>
    <submittedName>
        <fullName evidence="7">MFS transporter</fullName>
    </submittedName>
</protein>
<name>A0A917TD90_9ACTN</name>
<dbReference type="InterPro" id="IPR036259">
    <property type="entry name" value="MFS_trans_sf"/>
</dbReference>
<dbReference type="RefSeq" id="WP_188945026.1">
    <property type="nucleotide sequence ID" value="NZ_BMNA01000024.1"/>
</dbReference>
<dbReference type="GO" id="GO:0022857">
    <property type="term" value="F:transmembrane transporter activity"/>
    <property type="evidence" value="ECO:0007669"/>
    <property type="project" value="InterPro"/>
</dbReference>
<feature type="transmembrane region" description="Helical" evidence="5">
    <location>
        <begin position="116"/>
        <end position="137"/>
    </location>
</feature>
<feature type="transmembrane region" description="Helical" evidence="5">
    <location>
        <begin position="185"/>
        <end position="204"/>
    </location>
</feature>
<dbReference type="CDD" id="cd17393">
    <property type="entry name" value="MFS_MosC_like"/>
    <property type="match status" value="1"/>
</dbReference>
<feature type="transmembrane region" description="Helical" evidence="5">
    <location>
        <begin position="158"/>
        <end position="179"/>
    </location>
</feature>
<feature type="transmembrane region" description="Helical" evidence="5">
    <location>
        <begin position="262"/>
        <end position="283"/>
    </location>
</feature>
<organism evidence="7 8">
    <name type="scientific">Nakamurella endophytica</name>
    <dbReference type="NCBI Taxonomy" id="1748367"/>
    <lineage>
        <taxon>Bacteria</taxon>
        <taxon>Bacillati</taxon>
        <taxon>Actinomycetota</taxon>
        <taxon>Actinomycetes</taxon>
        <taxon>Nakamurellales</taxon>
        <taxon>Nakamurellaceae</taxon>
        <taxon>Nakamurella</taxon>
    </lineage>
</organism>
<evidence type="ECO:0000259" key="6">
    <source>
        <dbReference type="PROSITE" id="PS50850"/>
    </source>
</evidence>
<feature type="transmembrane region" description="Helical" evidence="5">
    <location>
        <begin position="63"/>
        <end position="85"/>
    </location>
</feature>
<keyword evidence="2 5" id="KW-0812">Transmembrane</keyword>
<evidence type="ECO:0000256" key="5">
    <source>
        <dbReference type="SAM" id="Phobius"/>
    </source>
</evidence>
<dbReference type="SUPFAM" id="SSF103473">
    <property type="entry name" value="MFS general substrate transporter"/>
    <property type="match status" value="1"/>
</dbReference>
<feature type="transmembrane region" description="Helical" evidence="5">
    <location>
        <begin position="232"/>
        <end position="256"/>
    </location>
</feature>
<dbReference type="InterPro" id="IPR051788">
    <property type="entry name" value="MFS_Transporter"/>
</dbReference>
<evidence type="ECO:0000256" key="4">
    <source>
        <dbReference type="ARBA" id="ARBA00023136"/>
    </source>
</evidence>
<dbReference type="PANTHER" id="PTHR23514:SF13">
    <property type="entry name" value="INNER MEMBRANE PROTEIN YBJJ"/>
    <property type="match status" value="1"/>
</dbReference>
<keyword evidence="3 5" id="KW-1133">Transmembrane helix</keyword>
<reference evidence="7" key="1">
    <citation type="journal article" date="2014" name="Int. J. Syst. Evol. Microbiol.">
        <title>Complete genome sequence of Corynebacterium casei LMG S-19264T (=DSM 44701T), isolated from a smear-ripened cheese.</title>
        <authorList>
            <consortium name="US DOE Joint Genome Institute (JGI-PGF)"/>
            <person name="Walter F."/>
            <person name="Albersmeier A."/>
            <person name="Kalinowski J."/>
            <person name="Ruckert C."/>
        </authorList>
    </citation>
    <scope>NUCLEOTIDE SEQUENCE</scope>
    <source>
        <strain evidence="7">CGMCC 4.7308</strain>
    </source>
</reference>
<dbReference type="Proteomes" id="UP000655208">
    <property type="component" value="Unassembled WGS sequence"/>
</dbReference>
<keyword evidence="8" id="KW-1185">Reference proteome</keyword>
<feature type="transmembrane region" description="Helical" evidence="5">
    <location>
        <begin position="381"/>
        <end position="403"/>
    </location>
</feature>
<comment type="subcellular location">
    <subcellularLocation>
        <location evidence="1">Cell membrane</location>
        <topology evidence="1">Multi-pass membrane protein</topology>
    </subcellularLocation>
</comment>
<gene>
    <name evidence="7" type="ORF">GCM10011594_44180</name>
</gene>
<keyword evidence="4 5" id="KW-0472">Membrane</keyword>
<evidence type="ECO:0000256" key="3">
    <source>
        <dbReference type="ARBA" id="ARBA00022989"/>
    </source>
</evidence>
<dbReference type="AlphaFoldDB" id="A0A917TD90"/>
<feature type="domain" description="Major facilitator superfamily (MFS) profile" evidence="6">
    <location>
        <begin position="1"/>
        <end position="407"/>
    </location>
</feature>
<feature type="transmembrane region" description="Helical" evidence="5">
    <location>
        <begin position="295"/>
        <end position="314"/>
    </location>
</feature>
<comment type="caution">
    <text evidence="7">The sequence shown here is derived from an EMBL/GenBank/DDBJ whole genome shotgun (WGS) entry which is preliminary data.</text>
</comment>
<evidence type="ECO:0000313" key="7">
    <source>
        <dbReference type="EMBL" id="GGM19306.1"/>
    </source>
</evidence>
<feature type="transmembrane region" description="Helical" evidence="5">
    <location>
        <begin position="92"/>
        <end position="110"/>
    </location>
</feature>
<evidence type="ECO:0000256" key="2">
    <source>
        <dbReference type="ARBA" id="ARBA00022692"/>
    </source>
</evidence>
<feature type="transmembrane region" description="Helical" evidence="5">
    <location>
        <begin position="320"/>
        <end position="342"/>
    </location>
</feature>
<dbReference type="InterPro" id="IPR011701">
    <property type="entry name" value="MFS"/>
</dbReference>
<dbReference type="PROSITE" id="PS50850">
    <property type="entry name" value="MFS"/>
    <property type="match status" value="1"/>
</dbReference>